<sequence>MMMTGSPDADSCRGARLGRRSAEAASRRFSCAQCNSKFSRQAHLRRHQKSHRPEKPFSCLYCSLSSSRKDVIIRHTRNFHPEKAQVPSHDENRSQNSLSPCRRPSAREAGRSGRTGTTSDEEPQIPDMLEDHVPRRLSAGSMTAGEFADCITDAVDPLAEVNNILGLEDPALPIYNWFDAWGVLQFADPGLSDVFGTNLVSSLSNGQATAPHGQKDVGISSFQTLPSPVRSFSVAGCPPESRGSFFVEDDQYRRAKLNYYSFSTAEKLSRFRFPSKFAVSRYVRGFFEYMAPHMPIVHTPTFDIASTPPPLLVQIMACGALYAKEPAAAQDLHTVALLLIREHDEMALIGEKDGSFQLWALQASLLVCYFGAFSGDSQRETRAAQTLSETMKLADEAIKQMEMFETETYEEWVQQETLNRCLAGGIILGAALFSKSPNRCFSLSILDARFPLPSSSASWLQDKVEWQKPERSIYSTDALNMILDGSRIALHPTGFGFATIVSAVVCHICVFESLVGAQHPDLFASFVEKMDRPVQMLKDAWKEQSSAQFLIESTMTQMEHTTRSMILSMGYHLYGSQQLMTMKKFFENPNLLDRSGLEQPFHDRPLGTLEKALIMAAEMLRSDCQTGLGYIKSLGNLRFAPVSAIAPYEGVLLLCWYLQNKEAKLSPDPILDKLINDALSESEGSIHSPASLLAAFPLAVYADLFNTSMWQSKLDVSRRLTLLMEQLENI</sequence>
<organism evidence="1 2">
    <name type="scientific">Fusarium solani subsp. cucurbitae</name>
    <name type="common">Neocosmosporum cucurbitae</name>
    <dbReference type="NCBI Taxonomy" id="2747967"/>
    <lineage>
        <taxon>Eukaryota</taxon>
        <taxon>Fungi</taxon>
        <taxon>Dikarya</taxon>
        <taxon>Ascomycota</taxon>
        <taxon>Pezizomycotina</taxon>
        <taxon>Sordariomycetes</taxon>
        <taxon>Hypocreomycetidae</taxon>
        <taxon>Hypocreales</taxon>
        <taxon>Nectriaceae</taxon>
        <taxon>Fusarium</taxon>
        <taxon>Fusarium solani species complex</taxon>
    </lineage>
</organism>
<reference evidence="1" key="1">
    <citation type="submission" date="2021-11" db="EMBL/GenBank/DDBJ databases">
        <title>Fusarium solani-melongenae Genome sequencing and assembly.</title>
        <authorList>
            <person name="Xie S."/>
            <person name="Huang L."/>
            <person name="Zhang X."/>
        </authorList>
    </citation>
    <scope>NUCLEOTIDE SEQUENCE</scope>
    <source>
        <strain evidence="1">CRI 24-3</strain>
    </source>
</reference>
<name>A0ACD3ZN99_FUSSC</name>
<protein>
    <submittedName>
        <fullName evidence="1">Uncharacterized protein</fullName>
    </submittedName>
</protein>
<evidence type="ECO:0000313" key="1">
    <source>
        <dbReference type="EMBL" id="UPL02835.1"/>
    </source>
</evidence>
<accession>A0ACD3ZN99</accession>
<dbReference type="Proteomes" id="UP000830768">
    <property type="component" value="Chromosome 12"/>
</dbReference>
<gene>
    <name evidence="1" type="ORF">LCI18_013769</name>
</gene>
<proteinExistence type="predicted"/>
<keyword evidence="2" id="KW-1185">Reference proteome</keyword>
<evidence type="ECO:0000313" key="2">
    <source>
        <dbReference type="Proteomes" id="UP000830768"/>
    </source>
</evidence>
<dbReference type="EMBL" id="CP090040">
    <property type="protein sequence ID" value="UPL02835.1"/>
    <property type="molecule type" value="Genomic_DNA"/>
</dbReference>